<protein>
    <recommendedName>
        <fullName evidence="6">aldehyde dehydrogenase (NAD(+))</fullName>
        <ecNumber evidence="6">1.2.1.3</ecNumber>
    </recommendedName>
</protein>
<dbReference type="InterPro" id="IPR015590">
    <property type="entry name" value="Aldehyde_DH_dom"/>
</dbReference>
<comment type="caution">
    <text evidence="11">The sequence shown here is derived from an EMBL/GenBank/DDBJ whole genome shotgun (WGS) entry which is preliminary data.</text>
</comment>
<dbReference type="Gene3D" id="3.40.605.10">
    <property type="entry name" value="Aldehyde Dehydrogenase, Chain A, domain 1"/>
    <property type="match status" value="2"/>
</dbReference>
<feature type="domain" description="B3/B4 tRNA-binding" evidence="10">
    <location>
        <begin position="344"/>
        <end position="520"/>
    </location>
</feature>
<evidence type="ECO:0000256" key="9">
    <source>
        <dbReference type="SAM" id="MobiDB-lite"/>
    </source>
</evidence>
<accession>A0AAE1UFC1</accession>
<evidence type="ECO:0000313" key="12">
    <source>
        <dbReference type="Proteomes" id="UP001292094"/>
    </source>
</evidence>
<feature type="region of interest" description="Disordered" evidence="9">
    <location>
        <begin position="34"/>
        <end position="79"/>
    </location>
</feature>
<evidence type="ECO:0000256" key="5">
    <source>
        <dbReference type="ARBA" id="ARBA00023027"/>
    </source>
</evidence>
<keyword evidence="12" id="KW-1185">Reference proteome</keyword>
<dbReference type="Gene3D" id="3.40.309.10">
    <property type="entry name" value="Aldehyde Dehydrogenase, Chain A, domain 2"/>
    <property type="match status" value="1"/>
</dbReference>
<dbReference type="CDD" id="cd07111">
    <property type="entry name" value="ALDH_F16"/>
    <property type="match status" value="1"/>
</dbReference>
<dbReference type="SMART" id="SM00364">
    <property type="entry name" value="LRR_BAC"/>
    <property type="match status" value="4"/>
</dbReference>
<feature type="active site" evidence="7">
    <location>
        <position position="885"/>
    </location>
</feature>
<dbReference type="Pfam" id="PF00171">
    <property type="entry name" value="Aldedh"/>
    <property type="match status" value="2"/>
</dbReference>
<dbReference type="InterPro" id="IPR016163">
    <property type="entry name" value="Ald_DH_C"/>
</dbReference>
<dbReference type="SUPFAM" id="SSF52058">
    <property type="entry name" value="L domain-like"/>
    <property type="match status" value="1"/>
</dbReference>
<keyword evidence="4 8" id="KW-0560">Oxidoreductase</keyword>
<dbReference type="InterPro" id="IPR032675">
    <property type="entry name" value="LRR_dom_sf"/>
</dbReference>
<dbReference type="SMART" id="SM00873">
    <property type="entry name" value="B3_4"/>
    <property type="match status" value="1"/>
</dbReference>
<dbReference type="Gene3D" id="3.80.10.10">
    <property type="entry name" value="Ribonuclease Inhibitor"/>
    <property type="match status" value="1"/>
</dbReference>
<dbReference type="PROSITE" id="PS00687">
    <property type="entry name" value="ALDEHYDE_DEHYDR_GLU"/>
    <property type="match status" value="1"/>
</dbReference>
<comment type="similarity">
    <text evidence="1 8">Belongs to the aldehyde dehydrogenase family.</text>
</comment>
<dbReference type="InterPro" id="IPR020825">
    <property type="entry name" value="Phe-tRNA_synthase-like_B3/B4"/>
</dbReference>
<dbReference type="InterPro" id="IPR001611">
    <property type="entry name" value="Leu-rich_rpt"/>
</dbReference>
<dbReference type="InterPro" id="IPR029510">
    <property type="entry name" value="Ald_DH_CS_GLU"/>
</dbReference>
<sequence>MWPEVRQVLDEKRYELVLTGEDVNNRILANQKVNKKQDNKINKEKDDDSEDVTKKGIADSEDVHNTNKGITDSEDATKPQLDPNIYQLQHINFLRVSRTPLTNLGVGVSNLINLLTLNLQENKLKNLPESIEKLEKLKFLDVSGNLLESLPPGIAKISSLTSVNVNNNKLTLLPDFEGCVNLSVLDARHNVLEEFPGICYESLVHLSEVSLGSNCLTNVPGDINVLPTLKLLGLSENKVNIVPGELATCPKLKDLDLKGNPLSDRRLKKLVESDRCIPRQVLDYIKQHCPLMKGEEGKKGKKGKGGKGKQKEKDEIDELCDEIQVLNQRDDSLTVQVDVEVKKVRPYIVCCVLKNLDLKQDNLRKFIDLQTKLHEGVCEKRLAATIATHDLKKVQGPVRYQARPPEDIHIHPLVRGKVVSARQLYQGLKQDAHNQRKQQKRNAPTGIHKYLHIVEKWTLWPCLVDVTGTVISLPPLTNSENTKISSDTTDILVEVTSGTSLTKAKEVMNALVFMTHKLKLNNNNTTAAEGKKEGEAEGKKKEGEAEGKKEEEVAEGIQGLQLERKRVILKVEQVKVEEEDTGDLATLSEDINNMAGLVDVKTQNKPSISQIFTTMEYGPALEDHKVAQAWLDSHDGKFGHFINNKWVLPDDRCTYATRDPCTDRVLATTIQGTQQDVDQAVGAAREAYVAWSQLSGHGRARHLYSIARHIQKHSRLLAVIEALDNGKTVRETRDCDVPLVARHLYYHAGWAQLKHTHMQGWKSIGVVGAIVPWNFPVMLLAWKVCPALAMGNTVVLKPATSTRLSALLFAEICAEAGLSALLFAEICAEAGLPAGVFNVVTGGGGMGTQLATHHDVDKVAFTGSTEVGQILRRATAGTGKKLSLELGGKSPVVVFESADLDSAVEGVVDAIWFNQGQVCSAGSRLLVQESVFARFISKLKHRMSSLRLGSSMDKTADMGAVIDDGQRLAITKYVDEARRQGAQVHQVDCPRGCYFPPTLITGVSTTSPCVTQEIFGPVLVAMSFRTAKEGIALANNSIYGLGASVFTEKITLAIEVAKMIKAGAVWVNCHNMFDAAAGFGGYKQSGYGRDGGKEGLYEYIKPCWEGELRFNSPNVNLETFGATYMADGPSITPATPKIVSGAGILPRVDRTYKLYYGGTQKRPDANYCRVINDATAKAYALVGESNRKDVRNAVEAAGKAQSGWERRSGFNRSQILYYIGENLEQRREEFITHLTTVMGCTTEEAGAEVDGTVERLFHWAALCDKHGGEVQETNVYGTVLRVHEAVGVVGVACPDQYPLLAFVSLVAPAVARGSTVVAIPSQSYPTLALALYQVLETSDLPAGVINILTGNTDHITKYLTEHQDIQAMWYFGSLAGSKFVEHTSAVNLKRTWVNYGQKRNWADQEEGAGQEFLYQATQVKNVWLTAGDIFAN</sequence>
<dbReference type="SUPFAM" id="SSF53720">
    <property type="entry name" value="ALDH-like"/>
    <property type="match status" value="2"/>
</dbReference>
<dbReference type="PANTHER" id="PTHR11699">
    <property type="entry name" value="ALDEHYDE DEHYDROGENASE-RELATED"/>
    <property type="match status" value="1"/>
</dbReference>
<feature type="compositionally biased region" description="Basic and acidic residues" evidence="9">
    <location>
        <begin position="35"/>
        <end position="65"/>
    </location>
</feature>
<dbReference type="Pfam" id="PF13855">
    <property type="entry name" value="LRR_8"/>
    <property type="match status" value="1"/>
</dbReference>
<dbReference type="InterPro" id="IPR003591">
    <property type="entry name" value="Leu-rich_rpt_typical-subtyp"/>
</dbReference>
<evidence type="ECO:0000256" key="7">
    <source>
        <dbReference type="PROSITE-ProRule" id="PRU10007"/>
    </source>
</evidence>
<dbReference type="PROSITE" id="PS51450">
    <property type="entry name" value="LRR"/>
    <property type="match status" value="1"/>
</dbReference>
<proteinExistence type="inferred from homology"/>
<evidence type="ECO:0000256" key="3">
    <source>
        <dbReference type="ARBA" id="ARBA00022737"/>
    </source>
</evidence>
<dbReference type="Gene3D" id="3.50.40.10">
    <property type="entry name" value="Phenylalanyl-trna Synthetase, Chain B, domain 3"/>
    <property type="match status" value="1"/>
</dbReference>
<name>A0AAE1UFC1_9EUCA</name>
<feature type="compositionally biased region" description="Basic and acidic residues" evidence="9">
    <location>
        <begin position="529"/>
        <end position="551"/>
    </location>
</feature>
<feature type="region of interest" description="Disordered" evidence="9">
    <location>
        <begin position="524"/>
        <end position="553"/>
    </location>
</feature>
<evidence type="ECO:0000256" key="8">
    <source>
        <dbReference type="RuleBase" id="RU003345"/>
    </source>
</evidence>
<dbReference type="SMART" id="SM00369">
    <property type="entry name" value="LRR_TYP"/>
    <property type="match status" value="5"/>
</dbReference>
<dbReference type="EMBL" id="JAWZYT010000590">
    <property type="protein sequence ID" value="KAK4321437.1"/>
    <property type="molecule type" value="Genomic_DNA"/>
</dbReference>
<dbReference type="GO" id="GO:0003723">
    <property type="term" value="F:RNA binding"/>
    <property type="evidence" value="ECO:0007669"/>
    <property type="project" value="InterPro"/>
</dbReference>
<reference evidence="11" key="1">
    <citation type="submission" date="2023-11" db="EMBL/GenBank/DDBJ databases">
        <title>Genome assemblies of two species of porcelain crab, Petrolisthes cinctipes and Petrolisthes manimaculis (Anomura: Porcellanidae).</title>
        <authorList>
            <person name="Angst P."/>
        </authorList>
    </citation>
    <scope>NUCLEOTIDE SEQUENCE</scope>
    <source>
        <strain evidence="11">PB745_02</strain>
        <tissue evidence="11">Gill</tissue>
    </source>
</reference>
<gene>
    <name evidence="11" type="ORF">Pmani_007756</name>
</gene>
<dbReference type="InterPro" id="IPR016161">
    <property type="entry name" value="Ald_DH/histidinol_DH"/>
</dbReference>
<evidence type="ECO:0000256" key="2">
    <source>
        <dbReference type="ARBA" id="ARBA00022614"/>
    </source>
</evidence>
<keyword evidence="5" id="KW-0520">NAD</keyword>
<keyword evidence="3" id="KW-0677">Repeat</keyword>
<organism evidence="11 12">
    <name type="scientific">Petrolisthes manimaculis</name>
    <dbReference type="NCBI Taxonomy" id="1843537"/>
    <lineage>
        <taxon>Eukaryota</taxon>
        <taxon>Metazoa</taxon>
        <taxon>Ecdysozoa</taxon>
        <taxon>Arthropoda</taxon>
        <taxon>Crustacea</taxon>
        <taxon>Multicrustacea</taxon>
        <taxon>Malacostraca</taxon>
        <taxon>Eumalacostraca</taxon>
        <taxon>Eucarida</taxon>
        <taxon>Decapoda</taxon>
        <taxon>Pleocyemata</taxon>
        <taxon>Anomura</taxon>
        <taxon>Galatheoidea</taxon>
        <taxon>Porcellanidae</taxon>
        <taxon>Petrolisthes</taxon>
    </lineage>
</organism>
<evidence type="ECO:0000256" key="6">
    <source>
        <dbReference type="ARBA" id="ARBA00024226"/>
    </source>
</evidence>
<evidence type="ECO:0000259" key="10">
    <source>
        <dbReference type="SMART" id="SM00873"/>
    </source>
</evidence>
<evidence type="ECO:0000256" key="1">
    <source>
        <dbReference type="ARBA" id="ARBA00009986"/>
    </source>
</evidence>
<dbReference type="InterPro" id="IPR005146">
    <property type="entry name" value="B3/B4_tRNA-bd"/>
</dbReference>
<evidence type="ECO:0000256" key="4">
    <source>
        <dbReference type="ARBA" id="ARBA00023002"/>
    </source>
</evidence>
<dbReference type="FunFam" id="3.40.309.10:FF:000012">
    <property type="entry name" value="Betaine aldehyde dehydrogenase"/>
    <property type="match status" value="1"/>
</dbReference>
<keyword evidence="2" id="KW-0433">Leucine-rich repeat</keyword>
<evidence type="ECO:0000313" key="11">
    <source>
        <dbReference type="EMBL" id="KAK4321437.1"/>
    </source>
</evidence>
<dbReference type="InterPro" id="IPR016162">
    <property type="entry name" value="Ald_DH_N"/>
</dbReference>
<dbReference type="Proteomes" id="UP001292094">
    <property type="component" value="Unassembled WGS sequence"/>
</dbReference>
<dbReference type="FunFam" id="3.40.605.10:FF:000029">
    <property type="entry name" value="Aldehyde dehydrogenase, mitochondrial"/>
    <property type="match status" value="1"/>
</dbReference>
<dbReference type="EC" id="1.2.1.3" evidence="6"/>
<dbReference type="GO" id="GO:0004029">
    <property type="term" value="F:aldehyde dehydrogenase (NAD+) activity"/>
    <property type="evidence" value="ECO:0007669"/>
    <property type="project" value="UniProtKB-EC"/>
</dbReference>
<dbReference type="GO" id="GO:0004826">
    <property type="term" value="F:phenylalanine-tRNA ligase activity"/>
    <property type="evidence" value="ECO:0007669"/>
    <property type="project" value="InterPro"/>
</dbReference>